<evidence type="ECO:0000259" key="6">
    <source>
        <dbReference type="Pfam" id="PF04116"/>
    </source>
</evidence>
<feature type="transmembrane region" description="Helical" evidence="5">
    <location>
        <begin position="163"/>
        <end position="183"/>
    </location>
</feature>
<keyword evidence="3 5" id="KW-1133">Transmembrane helix</keyword>
<evidence type="ECO:0000256" key="5">
    <source>
        <dbReference type="SAM" id="Phobius"/>
    </source>
</evidence>
<name>A0ABP0F6D8_CLALP</name>
<feature type="transmembrane region" description="Helical" evidence="5">
    <location>
        <begin position="123"/>
        <end position="143"/>
    </location>
</feature>
<evidence type="ECO:0000313" key="7">
    <source>
        <dbReference type="EMBL" id="CAK8675265.1"/>
    </source>
</evidence>
<keyword evidence="4 5" id="KW-0472">Membrane</keyword>
<reference evidence="7 8" key="1">
    <citation type="submission" date="2024-02" db="EMBL/GenBank/DDBJ databases">
        <authorList>
            <person name="Daric V."/>
            <person name="Darras S."/>
        </authorList>
    </citation>
    <scope>NUCLEOTIDE SEQUENCE [LARGE SCALE GENOMIC DNA]</scope>
</reference>
<evidence type="ECO:0000256" key="4">
    <source>
        <dbReference type="ARBA" id="ARBA00023136"/>
    </source>
</evidence>
<dbReference type="InterPro" id="IPR006694">
    <property type="entry name" value="Fatty_acid_hydroxylase"/>
</dbReference>
<evidence type="ECO:0000256" key="1">
    <source>
        <dbReference type="ARBA" id="ARBA00004370"/>
    </source>
</evidence>
<dbReference type="Proteomes" id="UP001642483">
    <property type="component" value="Unassembled WGS sequence"/>
</dbReference>
<sequence>MIWNNWDKVCVFTPTREDISSAGNSDKALLKKKFRQMPLSNLTKAEIEENFIEIWTFEQLLEEWQLQGVFVQVIIAILASYALFFGLGGYLQWYYYMQRKDKSDEWKCQPRRFLTADNERHEIFLGSICLFMNATTSGILSTYIKNGGNITAVYFDIHDYGWFYFFTSFAICFLLQDGAAYYYHRDDVKSLCITSLKRYSKCRMLHVPFFYRNFHKWHHRYPSPTAFGALAMHPLESFFFEVVLLLPIFIVPFHFVVVIICFYYHFYYGLIDHSGIEMDSFWPWQPPTRFHDDHHKYFHCNFGLNSLLLDRFHGTLRQTDRQYGEDVFGGKGVSTDCNNN</sequence>
<protein>
    <recommendedName>
        <fullName evidence="6">Fatty acid hydroxylase domain-containing protein</fullName>
    </recommendedName>
</protein>
<dbReference type="EMBL" id="CAWYQH010000013">
    <property type="protein sequence ID" value="CAK8675265.1"/>
    <property type="molecule type" value="Genomic_DNA"/>
</dbReference>
<proteinExistence type="predicted"/>
<comment type="caution">
    <text evidence="7">The sequence shown here is derived from an EMBL/GenBank/DDBJ whole genome shotgun (WGS) entry which is preliminary data.</text>
</comment>
<dbReference type="Pfam" id="PF04116">
    <property type="entry name" value="FA_hydroxylase"/>
    <property type="match status" value="1"/>
</dbReference>
<accession>A0ABP0F6D8</accession>
<feature type="domain" description="Fatty acid hydroxylase" evidence="6">
    <location>
        <begin position="196"/>
        <end position="315"/>
    </location>
</feature>
<dbReference type="PANTHER" id="PTHR11863">
    <property type="entry name" value="STEROL DESATURASE"/>
    <property type="match status" value="1"/>
</dbReference>
<feature type="transmembrane region" description="Helical" evidence="5">
    <location>
        <begin position="242"/>
        <end position="266"/>
    </location>
</feature>
<keyword evidence="8" id="KW-1185">Reference proteome</keyword>
<gene>
    <name evidence="7" type="ORF">CVLEPA_LOCUS4859</name>
</gene>
<keyword evidence="2 5" id="KW-0812">Transmembrane</keyword>
<comment type="subcellular location">
    <subcellularLocation>
        <location evidence="1">Membrane</location>
    </subcellularLocation>
</comment>
<evidence type="ECO:0000256" key="2">
    <source>
        <dbReference type="ARBA" id="ARBA00022692"/>
    </source>
</evidence>
<organism evidence="7 8">
    <name type="scientific">Clavelina lepadiformis</name>
    <name type="common">Light-bulb sea squirt</name>
    <name type="synonym">Ascidia lepadiformis</name>
    <dbReference type="NCBI Taxonomy" id="159417"/>
    <lineage>
        <taxon>Eukaryota</taxon>
        <taxon>Metazoa</taxon>
        <taxon>Chordata</taxon>
        <taxon>Tunicata</taxon>
        <taxon>Ascidiacea</taxon>
        <taxon>Aplousobranchia</taxon>
        <taxon>Clavelinidae</taxon>
        <taxon>Clavelina</taxon>
    </lineage>
</organism>
<feature type="transmembrane region" description="Helical" evidence="5">
    <location>
        <begin position="69"/>
        <end position="93"/>
    </location>
</feature>
<evidence type="ECO:0000256" key="3">
    <source>
        <dbReference type="ARBA" id="ARBA00022989"/>
    </source>
</evidence>
<evidence type="ECO:0000313" key="8">
    <source>
        <dbReference type="Proteomes" id="UP001642483"/>
    </source>
</evidence>
<dbReference type="InterPro" id="IPR050307">
    <property type="entry name" value="Sterol_Desaturase_Related"/>
</dbReference>